<evidence type="ECO:0000256" key="6">
    <source>
        <dbReference type="ARBA" id="ARBA00023170"/>
    </source>
</evidence>
<comment type="subcellular location">
    <subcellularLocation>
        <location evidence="1">Membrane</location>
    </subcellularLocation>
</comment>
<dbReference type="EMBL" id="CALNXK010000001">
    <property type="protein sequence ID" value="CAH3032189.1"/>
    <property type="molecule type" value="Genomic_DNA"/>
</dbReference>
<dbReference type="PANTHER" id="PTHR10519">
    <property type="entry name" value="GABA-B RECEPTOR"/>
    <property type="match status" value="1"/>
</dbReference>
<comment type="caution">
    <text evidence="10">The sequence shown here is derived from an EMBL/GenBank/DDBJ whole genome shotgun (WGS) entry which is preliminary data.</text>
</comment>
<evidence type="ECO:0000313" key="11">
    <source>
        <dbReference type="Proteomes" id="UP001159405"/>
    </source>
</evidence>
<keyword evidence="4" id="KW-0297">G-protein coupled receptor</keyword>
<gene>
    <name evidence="10" type="ORF">PLOB_00000421</name>
</gene>
<proteinExistence type="predicted"/>
<evidence type="ECO:0000256" key="8">
    <source>
        <dbReference type="ARBA" id="ARBA00023224"/>
    </source>
</evidence>
<evidence type="ECO:0000256" key="5">
    <source>
        <dbReference type="ARBA" id="ARBA00023136"/>
    </source>
</evidence>
<dbReference type="InterPro" id="IPR001828">
    <property type="entry name" value="ANF_lig-bd_rcpt"/>
</dbReference>
<keyword evidence="8" id="KW-0807">Transducer</keyword>
<keyword evidence="5" id="KW-0472">Membrane</keyword>
<organism evidence="10 11">
    <name type="scientific">Porites lobata</name>
    <dbReference type="NCBI Taxonomy" id="104759"/>
    <lineage>
        <taxon>Eukaryota</taxon>
        <taxon>Metazoa</taxon>
        <taxon>Cnidaria</taxon>
        <taxon>Anthozoa</taxon>
        <taxon>Hexacorallia</taxon>
        <taxon>Scleractinia</taxon>
        <taxon>Fungiina</taxon>
        <taxon>Poritidae</taxon>
        <taxon>Porites</taxon>
    </lineage>
</organism>
<keyword evidence="3" id="KW-1133">Transmembrane helix</keyword>
<dbReference type="SUPFAM" id="SSF53822">
    <property type="entry name" value="Periplasmic binding protein-like I"/>
    <property type="match status" value="1"/>
</dbReference>
<dbReference type="PRINTS" id="PR01177">
    <property type="entry name" value="GABAB1RECPTR"/>
</dbReference>
<evidence type="ECO:0000256" key="2">
    <source>
        <dbReference type="ARBA" id="ARBA00022692"/>
    </source>
</evidence>
<evidence type="ECO:0000313" key="10">
    <source>
        <dbReference type="EMBL" id="CAH3032189.1"/>
    </source>
</evidence>
<dbReference type="InterPro" id="IPR002455">
    <property type="entry name" value="GPCR3_GABA-B"/>
</dbReference>
<reference evidence="10 11" key="1">
    <citation type="submission" date="2022-05" db="EMBL/GenBank/DDBJ databases">
        <authorList>
            <consortium name="Genoscope - CEA"/>
            <person name="William W."/>
        </authorList>
    </citation>
    <scope>NUCLEOTIDE SEQUENCE [LARGE SCALE GENOMIC DNA]</scope>
</reference>
<dbReference type="PRINTS" id="PR01176">
    <property type="entry name" value="GABABRECEPTR"/>
</dbReference>
<sequence length="397" mass="45752">MLDLINTPPHKIVFLGPGCSIATTPIAEAAPYWQAVQIGYSATSPSLSNKEKYPLYFRTSTSEIMENPARVALLKYFKWKRVAVIVQQADIFELTVDDLIPMLMESNVTVIATESFQNDPSSSVKYLLKKRDARIIIGLMYDGMYRKAMCTAYREQLYGNRYVWIIVGWYQDDWWTIKDVECKGKQLKKAATNVIETRPILLSMSRESTISGKKKSIRITFQTPRQLDAEYKERLERLNISHHLWSSFTYDAAWSIALMLNKSIPLLREKNKTLEGMDYGDADGAKMMRDILFRTDFWGMSGRVSFDEDGNRQSLVQITQNKRGMKHVVAKFDVRDRTLTLCNESFVWEGGRVPADGVTIIQKLWNNFLLVLFDSELHLPKKQRALRIVQGREETKS</sequence>
<dbReference type="PANTHER" id="PTHR10519:SF20">
    <property type="entry name" value="G-PROTEIN COUPLED RECEPTOR 156-RELATED"/>
    <property type="match status" value="1"/>
</dbReference>
<dbReference type="Gene3D" id="3.40.50.2300">
    <property type="match status" value="2"/>
</dbReference>
<evidence type="ECO:0000256" key="4">
    <source>
        <dbReference type="ARBA" id="ARBA00023040"/>
    </source>
</evidence>
<evidence type="ECO:0000256" key="1">
    <source>
        <dbReference type="ARBA" id="ARBA00004370"/>
    </source>
</evidence>
<dbReference type="InterPro" id="IPR028082">
    <property type="entry name" value="Peripla_BP_I"/>
</dbReference>
<dbReference type="CDD" id="cd06366">
    <property type="entry name" value="PBP1_GABAb_receptor"/>
    <property type="match status" value="1"/>
</dbReference>
<accession>A0ABN8MQK8</accession>
<evidence type="ECO:0000256" key="3">
    <source>
        <dbReference type="ARBA" id="ARBA00022989"/>
    </source>
</evidence>
<dbReference type="Pfam" id="PF01094">
    <property type="entry name" value="ANF_receptor"/>
    <property type="match status" value="1"/>
</dbReference>
<keyword evidence="7" id="KW-0325">Glycoprotein</keyword>
<protein>
    <recommendedName>
        <fullName evidence="9">Receptor ligand binding region domain-containing protein</fullName>
    </recommendedName>
</protein>
<name>A0ABN8MQK8_9CNID</name>
<keyword evidence="6" id="KW-0675">Receptor</keyword>
<keyword evidence="2" id="KW-0812">Transmembrane</keyword>
<evidence type="ECO:0000259" key="9">
    <source>
        <dbReference type="Pfam" id="PF01094"/>
    </source>
</evidence>
<evidence type="ECO:0000256" key="7">
    <source>
        <dbReference type="ARBA" id="ARBA00023180"/>
    </source>
</evidence>
<keyword evidence="11" id="KW-1185">Reference proteome</keyword>
<dbReference type="Proteomes" id="UP001159405">
    <property type="component" value="Unassembled WGS sequence"/>
</dbReference>
<feature type="domain" description="Receptor ligand binding region" evidence="9">
    <location>
        <begin position="3"/>
        <end position="319"/>
    </location>
</feature>